<dbReference type="EMBL" id="JBJKBG010000001">
    <property type="protein sequence ID" value="KAL3754532.1"/>
    <property type="molecule type" value="Genomic_DNA"/>
</dbReference>
<feature type="compositionally biased region" description="Polar residues" evidence="1">
    <location>
        <begin position="577"/>
        <end position="589"/>
    </location>
</feature>
<feature type="region of interest" description="Disordered" evidence="1">
    <location>
        <begin position="989"/>
        <end position="1031"/>
    </location>
</feature>
<feature type="compositionally biased region" description="Basic and acidic residues" evidence="1">
    <location>
        <begin position="223"/>
        <end position="234"/>
    </location>
</feature>
<dbReference type="PROSITE" id="PS50280">
    <property type="entry name" value="SET"/>
    <property type="match status" value="1"/>
</dbReference>
<feature type="region of interest" description="Disordered" evidence="1">
    <location>
        <begin position="34"/>
        <end position="56"/>
    </location>
</feature>
<feature type="compositionally biased region" description="Basic and acidic residues" evidence="1">
    <location>
        <begin position="1014"/>
        <end position="1031"/>
    </location>
</feature>
<feature type="compositionally biased region" description="Basic and acidic residues" evidence="1">
    <location>
        <begin position="416"/>
        <end position="436"/>
    </location>
</feature>
<comment type="caution">
    <text evidence="3">The sequence shown here is derived from an EMBL/GenBank/DDBJ whole genome shotgun (WGS) entry which is preliminary data.</text>
</comment>
<feature type="compositionally biased region" description="Basic and acidic residues" evidence="1">
    <location>
        <begin position="355"/>
        <end position="365"/>
    </location>
</feature>
<dbReference type="SUPFAM" id="SSF82199">
    <property type="entry name" value="SET domain"/>
    <property type="match status" value="1"/>
</dbReference>
<dbReference type="SUPFAM" id="SSF81383">
    <property type="entry name" value="F-box domain"/>
    <property type="match status" value="1"/>
</dbReference>
<dbReference type="Gene3D" id="2.170.270.10">
    <property type="entry name" value="SET domain"/>
    <property type="match status" value="1"/>
</dbReference>
<dbReference type="InterPro" id="IPR001214">
    <property type="entry name" value="SET_dom"/>
</dbReference>
<keyword evidence="4" id="KW-1185">Reference proteome</keyword>
<evidence type="ECO:0000256" key="1">
    <source>
        <dbReference type="SAM" id="MobiDB-lite"/>
    </source>
</evidence>
<dbReference type="Pfam" id="PF25531">
    <property type="entry name" value="GYF_ATXR3"/>
    <property type="match status" value="2"/>
</dbReference>
<feature type="region of interest" description="Disordered" evidence="1">
    <location>
        <begin position="71"/>
        <end position="159"/>
    </location>
</feature>
<feature type="region of interest" description="Disordered" evidence="1">
    <location>
        <begin position="283"/>
        <end position="635"/>
    </location>
</feature>
<feature type="compositionally biased region" description="Basic and acidic residues" evidence="1">
    <location>
        <begin position="375"/>
        <end position="386"/>
    </location>
</feature>
<name>A0ABD3LSX9_EUCGL</name>
<dbReference type="Gene3D" id="3.80.10.10">
    <property type="entry name" value="Ribonuclease Inhibitor"/>
    <property type="match status" value="1"/>
</dbReference>
<reference evidence="3 4" key="1">
    <citation type="submission" date="2024-11" db="EMBL/GenBank/DDBJ databases">
        <title>Chromosome-level genome assembly of Eucalyptus globulus Labill. provides insights into its genome evolution.</title>
        <authorList>
            <person name="Li X."/>
        </authorList>
    </citation>
    <scope>NUCLEOTIDE SEQUENCE [LARGE SCALE GENOMIC DNA]</scope>
    <source>
        <strain evidence="3">CL2024</strain>
        <tissue evidence="3">Fresh tender leaves</tissue>
    </source>
</reference>
<feature type="compositionally biased region" description="Basic and acidic residues" evidence="1">
    <location>
        <begin position="315"/>
        <end position="329"/>
    </location>
</feature>
<feature type="compositionally biased region" description="Basic and acidic residues" evidence="1">
    <location>
        <begin position="466"/>
        <end position="504"/>
    </location>
</feature>
<evidence type="ECO:0000313" key="4">
    <source>
        <dbReference type="Proteomes" id="UP001634007"/>
    </source>
</evidence>
<feature type="compositionally biased region" description="Polar residues" evidence="1">
    <location>
        <begin position="1673"/>
        <end position="1683"/>
    </location>
</feature>
<feature type="compositionally biased region" description="Basic and acidic residues" evidence="1">
    <location>
        <begin position="108"/>
        <end position="149"/>
    </location>
</feature>
<dbReference type="InterPro" id="IPR032675">
    <property type="entry name" value="LRR_dom_sf"/>
</dbReference>
<dbReference type="Pfam" id="PF19633">
    <property type="entry name" value="SDG2_C"/>
    <property type="match status" value="1"/>
</dbReference>
<organism evidence="3 4">
    <name type="scientific">Eucalyptus globulus</name>
    <name type="common">Tasmanian blue gum</name>
    <dbReference type="NCBI Taxonomy" id="34317"/>
    <lineage>
        <taxon>Eukaryota</taxon>
        <taxon>Viridiplantae</taxon>
        <taxon>Streptophyta</taxon>
        <taxon>Embryophyta</taxon>
        <taxon>Tracheophyta</taxon>
        <taxon>Spermatophyta</taxon>
        <taxon>Magnoliopsida</taxon>
        <taxon>eudicotyledons</taxon>
        <taxon>Gunneridae</taxon>
        <taxon>Pentapetalae</taxon>
        <taxon>rosids</taxon>
        <taxon>malvids</taxon>
        <taxon>Myrtales</taxon>
        <taxon>Myrtaceae</taxon>
        <taxon>Myrtoideae</taxon>
        <taxon>Eucalypteae</taxon>
        <taxon>Eucalyptus</taxon>
    </lineage>
</organism>
<feature type="region of interest" description="Disordered" evidence="1">
    <location>
        <begin position="1639"/>
        <end position="1699"/>
    </location>
</feature>
<feature type="domain" description="SET" evidence="2">
    <location>
        <begin position="1874"/>
        <end position="2009"/>
    </location>
</feature>
<accession>A0ABD3LSX9</accession>
<gene>
    <name evidence="3" type="ORF">ACJRO7_001728</name>
</gene>
<dbReference type="Proteomes" id="UP001634007">
    <property type="component" value="Unassembled WGS sequence"/>
</dbReference>
<evidence type="ECO:0000313" key="3">
    <source>
        <dbReference type="EMBL" id="KAL3754532.1"/>
    </source>
</evidence>
<feature type="compositionally biased region" description="Basic and acidic residues" evidence="1">
    <location>
        <begin position="283"/>
        <end position="296"/>
    </location>
</feature>
<feature type="compositionally biased region" description="Basic and acidic residues" evidence="1">
    <location>
        <begin position="551"/>
        <end position="561"/>
    </location>
</feature>
<feature type="compositionally biased region" description="Basic and acidic residues" evidence="1">
    <location>
        <begin position="519"/>
        <end position="532"/>
    </location>
</feature>
<dbReference type="CDD" id="cd09917">
    <property type="entry name" value="F-box_SF"/>
    <property type="match status" value="1"/>
</dbReference>
<dbReference type="PANTHER" id="PTHR46655:SF1">
    <property type="entry name" value="HISTONE-LYSINE N-METHYLTRANSFERASE ATXR3"/>
    <property type="match status" value="1"/>
</dbReference>
<feature type="compositionally biased region" description="Low complexity" evidence="1">
    <location>
        <begin position="1649"/>
        <end position="1667"/>
    </location>
</feature>
<dbReference type="SUPFAM" id="SSF52047">
    <property type="entry name" value="RNI-like"/>
    <property type="match status" value="1"/>
</dbReference>
<dbReference type="InterPro" id="IPR036047">
    <property type="entry name" value="F-box-like_dom_sf"/>
</dbReference>
<dbReference type="CDD" id="cd10531">
    <property type="entry name" value="SET_SETD2-like"/>
    <property type="match status" value="1"/>
</dbReference>
<feature type="compositionally biased region" description="Basic and acidic residues" evidence="1">
    <location>
        <begin position="603"/>
        <end position="619"/>
    </location>
</feature>
<protein>
    <recommendedName>
        <fullName evidence="2">SET domain-containing protein</fullName>
    </recommendedName>
</protein>
<feature type="compositionally biased region" description="Basic residues" evidence="1">
    <location>
        <begin position="994"/>
        <end position="1007"/>
    </location>
</feature>
<proteinExistence type="predicted"/>
<feature type="region of interest" description="Disordered" evidence="1">
    <location>
        <begin position="1578"/>
        <end position="1610"/>
    </location>
</feature>
<dbReference type="InterPro" id="IPR046341">
    <property type="entry name" value="SET_dom_sf"/>
</dbReference>
<evidence type="ECO:0000259" key="2">
    <source>
        <dbReference type="PROSITE" id="PS50280"/>
    </source>
</evidence>
<feature type="compositionally biased region" description="Basic residues" evidence="1">
    <location>
        <begin position="47"/>
        <end position="56"/>
    </location>
</feature>
<dbReference type="InterPro" id="IPR057851">
    <property type="entry name" value="ATXR3_GYF"/>
</dbReference>
<dbReference type="Pfam" id="PF00856">
    <property type="entry name" value="SET"/>
    <property type="match status" value="1"/>
</dbReference>
<dbReference type="SMART" id="SM00317">
    <property type="entry name" value="SET"/>
    <property type="match status" value="1"/>
</dbReference>
<dbReference type="PANTHER" id="PTHR46655">
    <property type="entry name" value="HISTONE-LYSINE N-METHYLTRANSFERASE ATXR3"/>
    <property type="match status" value="1"/>
</dbReference>
<sequence length="2439" mass="277924">MGDGGVACMPSQHQHNSIMDRLSAPEKALCGGNGFSTKPLKLDGSQPKKKMKKVKKVVTVKKVRTLKSEVALARKDKGGQQVENGEASADKAQNDEVEEGELGTLKWPAKEVENGELAPEKPQPRKTEGDKEETVAEKLRKGELEHHGEYVSGRPRKAEVEKEEIILEKSRRGEAEKGELKPWRGSIDDVEKGEFIPDRWGRGEAAKDDYRYGRSRRYDAVSHKVWRRDLDHTPPSHMGSSGKYSGDDNYRKKEFSRSAGLQVKNPFKWEAGQEKIVKLGSKVVDEGGSHRVDYHNGKNQGRDYFPGSRLKRHGHDADSDSSDRDRKNYADYADYAGPKSRRISDDGVRPVQSEHYSRHSPERLHRNSSSFRLSSFDKHTSKHHEISLSSRGAYDRHGRSPVQADRSPRGRTRYHDHRERSPLHHERSPYNRERSPRYPGRIFSSRDKSPYGRQRSPYARDNAPYNREKSPCGRERTPYGRERTPYGRERSPYGRDKSPFERSHHFDRRNRSPCAEQSPQDRGRHRDRRDTHQNNNERSQVDRGRPNNNRETSHKSGKEKPNIQVGNKGEEEKPNERNSTAMEADNSIQECDVRVSMPNTDTSSHEERSGSIQSHKEDQTQSPSVDCKESPNVNGVPQEELLSMEEDMDICDTPPHAPLVADSTVGKWIYLDYLGCECGPSKLCDLKSLVQDGILHSDHFIKHMDSNRWMTVENAASPLVTVTFPSIVSENITQLVNPPEAPGNVLDDTADGGQSGSLTVEEMQLPVAAEPLKDLCIDERVGVLLDGFTLIPGRELETIGEALQMTFEHQQWEECSSPEDFFWHRACVGERPNRMADDASRCSDVASADFRESSVSDKDFSFVHDDSNNWFSGLWSCKGGDWRRNEEAVQDRILRKKSVVNDGFPLCQMPKSGNEDPRCHQKDELYHPLQARRLDLPPWAFNWPDERSENDLASRLQVKPAMMRGVKGTMLSVVRINACVVRDQGSFVSEPRMKARPKERHSSRSARSHSSSSDAKRSSVETDSRSRFVDEHSSRGLRKSIVTINTPKDRVCTVHDLQLHLGDWYYFDGAGQEHGPSSYSELQELVDRGTIQKYTSVFRKFDKLWVPVTLAGENSETPLNIQQEKSSCGGSSGPAVPQLKGGMIESSKAASSFHSMHPQFVGYMRGKLHELVMRSYRSREFAAVINEVLDPWISAKQPKKELDKHIYRRSDADYHAGKRARLSNDETEEDSENEEVAERIQRDDISFEDLWNGNSFNQEEIVSSENELGSWGLLDGRVLARVFHFLRSDMTSLAVASSTCKHWRAAVRFYRDISRQVNLSSLGHSCTDSIIWKVLNCYDREKIKSLILTGCTNVTPGVLEDILRSCPCLSDIDIRGCSQLEDLTLTHSNINWVKSRKKFGDVHFKMRSLNQLTDRSLEYAGVKGIGGDVDDFSGLKDYFDSVDRRDSAGQSFHRGFYKRSKLFDARKSSSILSRDARVRQWAVKKSEKWNKRIEEFLASSLKDIMKQNTFDFFMPKVAKIEERMKNGYYIRNGISSIKEDIRRICRDAIKAKNHGEAGDMNHVISLFIQLATHLGERDDSSEGFSASSKYKRKVSRADSERKYASRSNGSSFVNGALNDGEYASDLEIRRRLSILNKKSMDSDSETSDDFGGSSESSKSESETTVSDTESDLGLQQDQSVFSNSREDGSSMADESFDDDREWGARMTKASLVPPVTRKYEVIDQYVIVADEDDVRRKMQVSLLEDYAEKLTAQRNGAEEVDMELPEVKDYKPRKKLGDEVIEQEVYGIDPYTHNLLLDSMPEESDWSLLDKHLFIEDVLLCSLNKQIRHFTGTGNTPMIYPLQPVIEEIERTAEDDHDFRTVRVCRAILRAIDSRREDKYVAYRKGLGVVCNKEEGFSEDDFVVEFLGEVYPTWKWFEKQDGIRSLQKNNKDPAPEFYNIYLERPKGDADGYDLVVVDAMHKANYASRICHSCRPNCEAKVTAVDGQYQIGIYSVRKIQYGEEITFDYNSVTESKEEYEASVCLCGSQVCRGSYLNLTGEEAFQKVLLEWHGILDRHQLMIESCEVNSVSEEDYYDLGRAGLGSCLLGGLPAWLIAYSARLVRFINSERTKLPEEILSHNLEEKRKYFLDICLEVEKSDAEVQAEGVYNQRLQNLAVTLDKVRYVMRCIFGDPKKAPPPLVRLSPKEVVSFLWKGEGSLVEELLQCMAPHVDDNVLNDLKSKILDHDPSGSDDILKELKRSLLWLRDEIRYLPCTYKCRHDAAADLIHVYAYTKCFFKIQGYKSVTSPPVYISPLDLGPKFSKKLGPGSHEYRKTYGENYCLGQLIFWQIQTNTEPDGSLFRASRGCLSLPDIGSFYAKVQKPSRQRVYGPKAVRFMLGRMEKQPQRPWPKDRIWSFSSSPKVFGSPMLDAVLNNTVMDREMVHWLKNRPPVFQAMWDR</sequence>
<feature type="region of interest" description="Disordered" evidence="1">
    <location>
        <begin position="223"/>
        <end position="251"/>
    </location>
</feature>
<dbReference type="InterPro" id="IPR045606">
    <property type="entry name" value="ATXR3_C"/>
</dbReference>